<dbReference type="SMART" id="SM01236">
    <property type="entry name" value="Haem_oxygenase_2"/>
    <property type="match status" value="1"/>
</dbReference>
<evidence type="ECO:0008006" key="3">
    <source>
        <dbReference type="Google" id="ProtNLM"/>
    </source>
</evidence>
<proteinExistence type="predicted"/>
<name>A0A2J6PGJ6_9HELO</name>
<dbReference type="InterPro" id="IPR016084">
    <property type="entry name" value="Haem_Oase-like_multi-hlx"/>
</dbReference>
<dbReference type="EMBL" id="KZ613535">
    <property type="protein sequence ID" value="PMD13171.1"/>
    <property type="molecule type" value="Genomic_DNA"/>
</dbReference>
<dbReference type="Pfam" id="PF14518">
    <property type="entry name" value="Haem_oxygenas_2"/>
    <property type="match status" value="1"/>
</dbReference>
<dbReference type="AlphaFoldDB" id="A0A2J6PGJ6"/>
<reference evidence="1 2" key="1">
    <citation type="submission" date="2016-05" db="EMBL/GenBank/DDBJ databases">
        <title>A degradative enzymes factory behind the ericoid mycorrhizal symbiosis.</title>
        <authorList>
            <consortium name="DOE Joint Genome Institute"/>
            <person name="Martino E."/>
            <person name="Morin E."/>
            <person name="Grelet G."/>
            <person name="Kuo A."/>
            <person name="Kohler A."/>
            <person name="Daghino S."/>
            <person name="Barry K."/>
            <person name="Choi C."/>
            <person name="Cichocki N."/>
            <person name="Clum A."/>
            <person name="Copeland A."/>
            <person name="Hainaut M."/>
            <person name="Haridas S."/>
            <person name="Labutti K."/>
            <person name="Lindquist E."/>
            <person name="Lipzen A."/>
            <person name="Khouja H.-R."/>
            <person name="Murat C."/>
            <person name="Ohm R."/>
            <person name="Olson A."/>
            <person name="Spatafora J."/>
            <person name="Veneault-Fourrey C."/>
            <person name="Henrissat B."/>
            <person name="Grigoriev I."/>
            <person name="Martin F."/>
            <person name="Perotto S."/>
        </authorList>
    </citation>
    <scope>NUCLEOTIDE SEQUENCE [LARGE SCALE GENOMIC DNA]</scope>
    <source>
        <strain evidence="1 2">UAMH 7357</strain>
    </source>
</reference>
<dbReference type="Gene3D" id="1.20.910.10">
    <property type="entry name" value="Heme oxygenase-like"/>
    <property type="match status" value="1"/>
</dbReference>
<accession>A0A2J6PGJ6</accession>
<dbReference type="OrthoDB" id="10057598at2759"/>
<evidence type="ECO:0000313" key="2">
    <source>
        <dbReference type="Proteomes" id="UP000235672"/>
    </source>
</evidence>
<organism evidence="1 2">
    <name type="scientific">Hyaloscypha hepaticicola</name>
    <dbReference type="NCBI Taxonomy" id="2082293"/>
    <lineage>
        <taxon>Eukaryota</taxon>
        <taxon>Fungi</taxon>
        <taxon>Dikarya</taxon>
        <taxon>Ascomycota</taxon>
        <taxon>Pezizomycotina</taxon>
        <taxon>Leotiomycetes</taxon>
        <taxon>Helotiales</taxon>
        <taxon>Hyaloscyphaceae</taxon>
        <taxon>Hyaloscypha</taxon>
    </lineage>
</organism>
<evidence type="ECO:0000313" key="1">
    <source>
        <dbReference type="EMBL" id="PMD13171.1"/>
    </source>
</evidence>
<sequence>MRRTVRITAYYLPDWKLLYHKLQNLEDHVDVLPQARHILLSFLREGLVIEKYKTCKRSILHIENYDKDALSDFLRAEAQDTFEEWERYTQRRAAGHPPELFQDREGAREWLKDYAPLNLIDGVWLCRVHKITTPFALRSITRHAWQTLSEELGDGDLEKNHIFIYRELLRVVGVQLPASYDASFILERHGMNNPQIWKAALAQLLISLFPNDFLPEILGFNLHFERLSHQTLKASKELPEFGISGLYYSLHISIDNGHSGHSAMAVAIVNQYLEYVSKINPESVQETWSRIQSGYLLSQSLDGKETMQTFEFTVAGMLSDKAQLSRQIHCGSRVRIHEQTLTDWLTSHNKYNDAESKTKFLSALANARPWIIKGDSGRSRLIRELSWKGKMFGAFTNSEVHLLRTWIDSLVPKDVPNDVGYWQMVGHRCTSGEPGQDIAIDHPVCSSSAVPDYRIRQEQSFVPQAPIDASTLHIQALLPLWFAHVSILENVVNSPFHTIDNLTSYIVKILHAEMGYNLDSAGVAGMDEQLGDSSLDLVAIGVQMILHHGLPEPECLNDVLSSATVEYSNAIECSLSVLGWSMVPIHNEAFLVGLARAFLDLEVAVLSRSDLLPSKARLALRQIVAQKQHCFDLCLEILQMNRYQFCQFLVGYYMAREQLQTSLV</sequence>
<dbReference type="STRING" id="1745343.A0A2J6PGJ6"/>
<keyword evidence="2" id="KW-1185">Reference proteome</keyword>
<gene>
    <name evidence="1" type="ORF">NA56DRAFT_683137</name>
</gene>
<dbReference type="Proteomes" id="UP000235672">
    <property type="component" value="Unassembled WGS sequence"/>
</dbReference>
<protein>
    <recommendedName>
        <fullName evidence="3">Heme oxygenase-like protein</fullName>
    </recommendedName>
</protein>